<dbReference type="Proteomes" id="UP000095087">
    <property type="component" value="Unassembled WGS sequence"/>
</dbReference>
<dbReference type="EMBL" id="MASI01000001">
    <property type="protein sequence ID" value="ODA68847.1"/>
    <property type="molecule type" value="Genomic_DNA"/>
</dbReference>
<accession>A0A1E2S2X1</accession>
<dbReference type="PANTHER" id="PTHR13939">
    <property type="entry name" value="NICOTINAMIDE-NUCLEOTIDE AMIDOHYDROLASE PNCC"/>
    <property type="match status" value="1"/>
</dbReference>
<dbReference type="AlphaFoldDB" id="A0A1E2S2X1"/>
<evidence type="ECO:0000313" key="2">
    <source>
        <dbReference type="EMBL" id="ODA68847.1"/>
    </source>
</evidence>
<feature type="domain" description="MoaB/Mog" evidence="1">
    <location>
        <begin position="34"/>
        <end position="194"/>
    </location>
</feature>
<dbReference type="CDD" id="cd00885">
    <property type="entry name" value="cinA"/>
    <property type="match status" value="1"/>
</dbReference>
<keyword evidence="3" id="KW-1185">Reference proteome</keyword>
<dbReference type="InterPro" id="IPR056596">
    <property type="entry name" value="FLAD1_M"/>
</dbReference>
<dbReference type="PANTHER" id="PTHR13939:SF0">
    <property type="entry name" value="NMN AMIDOHYDROLASE-LIKE PROTEIN YFAY"/>
    <property type="match status" value="1"/>
</dbReference>
<dbReference type="Gene3D" id="3.40.980.10">
    <property type="entry name" value="MoaB/Mog-like domain"/>
    <property type="match status" value="1"/>
</dbReference>
<protein>
    <submittedName>
        <fullName evidence="2">Putative competence-damage inducible protein</fullName>
    </submittedName>
</protein>
<sequence length="278" mass="30129">MGTTGRGVRAAADAEVIFPVMTDNDEGVEIVTAALLVIGEEILSGRTRDANTGYIAKALDEVGIALREVRVVPDVEDEIADAVNALRRRYRYVLTTGGIGPTHDDVTTDAIGLAFGVPVAEDPRALRVFEERYPDQPVSPGRRRMSRIPQGAELIVNSVSGAPGFMLDNVIVMAGIPRIMQAMMEDVLPRLEKGRPLASRSIRVDAPEGKVAGGLSDLQDRYPGVRMGSYPFFSDTRVGTFVVLRSADVALMDEAVSELRALLVREGMPHEEAEKEEV</sequence>
<dbReference type="Pfam" id="PF00994">
    <property type="entry name" value="MoCF_biosynth"/>
    <property type="match status" value="1"/>
</dbReference>
<comment type="caution">
    <text evidence="2">The sequence shown here is derived from an EMBL/GenBank/DDBJ whole genome shotgun (WGS) entry which is preliminary data.</text>
</comment>
<reference evidence="2 3" key="1">
    <citation type="submission" date="2016-07" db="EMBL/GenBank/DDBJ databases">
        <title>Draft genome sequence of Methyloligella halotolerans C2T (VKM B-2706T=CCUG 61687T=DSM 25045T), a halotolerant polyhydroxybutyrate accumulating methylotroph.</title>
        <authorList>
            <person name="Vasilenko O.V."/>
            <person name="Doronina N.V."/>
            <person name="Poroshina M.N."/>
            <person name="Tarlachkov S.V."/>
            <person name="Trotsenko Y.A."/>
        </authorList>
    </citation>
    <scope>NUCLEOTIDE SEQUENCE [LARGE SCALE GENOMIC DNA]</scope>
    <source>
        <strain evidence="2 3">VKM B-2706</strain>
    </source>
</reference>
<dbReference type="InterPro" id="IPR036425">
    <property type="entry name" value="MoaB/Mog-like_dom_sf"/>
</dbReference>
<dbReference type="InterPro" id="IPR001453">
    <property type="entry name" value="MoaB/Mog_dom"/>
</dbReference>
<dbReference type="Pfam" id="PF24102">
    <property type="entry name" value="FLAD1_M"/>
    <property type="match status" value="1"/>
</dbReference>
<dbReference type="SUPFAM" id="SSF53218">
    <property type="entry name" value="Molybdenum cofactor biosynthesis proteins"/>
    <property type="match status" value="1"/>
</dbReference>
<dbReference type="PATRIC" id="fig|1177755.3.peg.680"/>
<dbReference type="STRING" id="1177755.A7A08_00681"/>
<evidence type="ECO:0000259" key="1">
    <source>
        <dbReference type="SMART" id="SM00852"/>
    </source>
</evidence>
<organism evidence="2 3">
    <name type="scientific">Methyloligella halotolerans</name>
    <dbReference type="NCBI Taxonomy" id="1177755"/>
    <lineage>
        <taxon>Bacteria</taxon>
        <taxon>Pseudomonadati</taxon>
        <taxon>Pseudomonadota</taxon>
        <taxon>Alphaproteobacteria</taxon>
        <taxon>Hyphomicrobiales</taxon>
        <taxon>Hyphomicrobiaceae</taxon>
        <taxon>Methyloligella</taxon>
    </lineage>
</organism>
<evidence type="ECO:0000313" key="3">
    <source>
        <dbReference type="Proteomes" id="UP000095087"/>
    </source>
</evidence>
<proteinExistence type="predicted"/>
<name>A0A1E2S2X1_9HYPH</name>
<dbReference type="SMART" id="SM00852">
    <property type="entry name" value="MoCF_biosynth"/>
    <property type="match status" value="1"/>
</dbReference>
<dbReference type="InterPro" id="IPR050101">
    <property type="entry name" value="CinA"/>
</dbReference>
<gene>
    <name evidence="2" type="ORF">A7A08_00681</name>
</gene>